<dbReference type="EMBL" id="HBGU01076597">
    <property type="protein sequence ID" value="CAD9541696.1"/>
    <property type="molecule type" value="Transcribed_RNA"/>
</dbReference>
<feature type="domain" description="Iminophenyl-pyruvate dimer synthase" evidence="1">
    <location>
        <begin position="1"/>
        <end position="168"/>
    </location>
</feature>
<gene>
    <name evidence="2" type="ORF">CBRE1094_LOCUS41760</name>
</gene>
<dbReference type="PANTHER" id="PTHR34400:SF4">
    <property type="entry name" value="MEMBRANE PROTEIN"/>
    <property type="match status" value="1"/>
</dbReference>
<reference evidence="2" key="1">
    <citation type="submission" date="2021-01" db="EMBL/GenBank/DDBJ databases">
        <authorList>
            <person name="Corre E."/>
            <person name="Pelletier E."/>
            <person name="Niang G."/>
            <person name="Scheremetjew M."/>
            <person name="Finn R."/>
            <person name="Kale V."/>
            <person name="Holt S."/>
            <person name="Cochrane G."/>
            <person name="Meng A."/>
            <person name="Brown T."/>
            <person name="Cohen L."/>
        </authorList>
    </citation>
    <scope>NUCLEOTIDE SEQUENCE</scope>
    <source>
        <strain evidence="2">UTEX LB 985</strain>
    </source>
</reference>
<dbReference type="InterPro" id="IPR026820">
    <property type="entry name" value="VioB/RebD_dom"/>
</dbReference>
<organism evidence="2">
    <name type="scientific">Haptolina brevifila</name>
    <dbReference type="NCBI Taxonomy" id="156173"/>
    <lineage>
        <taxon>Eukaryota</taxon>
        <taxon>Haptista</taxon>
        <taxon>Haptophyta</taxon>
        <taxon>Prymnesiophyceae</taxon>
        <taxon>Prymnesiales</taxon>
        <taxon>Prymnesiaceae</taxon>
        <taxon>Haptolina</taxon>
    </lineage>
</organism>
<proteinExistence type="predicted"/>
<dbReference type="AlphaFoldDB" id="A0A7S2JBB7"/>
<dbReference type="Gene3D" id="1.20.1260.10">
    <property type="match status" value="1"/>
</dbReference>
<dbReference type="PANTHER" id="PTHR34400">
    <property type="match status" value="1"/>
</dbReference>
<dbReference type="InterPro" id="IPR012347">
    <property type="entry name" value="Ferritin-like"/>
</dbReference>
<evidence type="ECO:0000313" key="2">
    <source>
        <dbReference type="EMBL" id="CAD9541696.1"/>
    </source>
</evidence>
<sequence>MLHMTAAANTLNAVGGAPMIDSPSFIPSFPMRLPLTNVSVGIEPFAPATLHNFMVIESTTRLAKSIGASYEYILTLIKALCDTYGEAEVFSGDSALQVEAVAMGPTGMQKARKVANLSDAIQALLGVAEQGGGGPLASEEELWPSIVDISAGPLGGGLSHYARFAEIVAARRWRANDTVAGGPTGSPLLSDWHAVYTFKPDPKVADFPVGSAAHDRSLAFAANYTQLLVMLHNVFNGAPETYYATLGAMHTLVGRARELLTTPDPRELRTHTELPTNELPTGSAQVHVPGGGAGAGAMGAEEGNRTVTAVGNPNGSVMAVGNPSRRFGSVGPTWEYVAFASRFAARGGLARPIAR</sequence>
<evidence type="ECO:0000259" key="1">
    <source>
        <dbReference type="Pfam" id="PF12902"/>
    </source>
</evidence>
<name>A0A7S2JBB7_9EUKA</name>
<protein>
    <recommendedName>
        <fullName evidence="1">Iminophenyl-pyruvate dimer synthase domain-containing protein</fullName>
    </recommendedName>
</protein>
<dbReference type="Pfam" id="PF12902">
    <property type="entry name" value="Ferritin-like"/>
    <property type="match status" value="1"/>
</dbReference>
<accession>A0A7S2JBB7</accession>